<feature type="region of interest" description="Disordered" evidence="1">
    <location>
        <begin position="157"/>
        <end position="206"/>
    </location>
</feature>
<keyword evidence="3" id="KW-1185">Reference proteome</keyword>
<dbReference type="Proteomes" id="UP001342314">
    <property type="component" value="Unassembled WGS sequence"/>
</dbReference>
<gene>
    <name evidence="2" type="ORF">Rhopal_006250-T1</name>
</gene>
<protein>
    <recommendedName>
        <fullName evidence="4">MRPL25 domain-containing protein</fullName>
    </recommendedName>
</protein>
<dbReference type="EMBL" id="BQKY01000013">
    <property type="protein sequence ID" value="GJN93203.1"/>
    <property type="molecule type" value="Genomic_DNA"/>
</dbReference>
<organism evidence="2 3">
    <name type="scientific">Rhodotorula paludigena</name>
    <dbReference type="NCBI Taxonomy" id="86838"/>
    <lineage>
        <taxon>Eukaryota</taxon>
        <taxon>Fungi</taxon>
        <taxon>Dikarya</taxon>
        <taxon>Basidiomycota</taxon>
        <taxon>Pucciniomycotina</taxon>
        <taxon>Microbotryomycetes</taxon>
        <taxon>Sporidiobolales</taxon>
        <taxon>Sporidiobolaceae</taxon>
        <taxon>Rhodotorula</taxon>
    </lineage>
</organism>
<dbReference type="GO" id="GO:0005762">
    <property type="term" value="C:mitochondrial large ribosomal subunit"/>
    <property type="evidence" value="ECO:0007669"/>
    <property type="project" value="TreeGrafter"/>
</dbReference>
<dbReference type="Pfam" id="PF12824">
    <property type="entry name" value="MRP-L20"/>
    <property type="match status" value="1"/>
</dbReference>
<dbReference type="GO" id="GO:0003735">
    <property type="term" value="F:structural constituent of ribosome"/>
    <property type="evidence" value="ECO:0007669"/>
    <property type="project" value="TreeGrafter"/>
</dbReference>
<evidence type="ECO:0008006" key="4">
    <source>
        <dbReference type="Google" id="ProtNLM"/>
    </source>
</evidence>
<name>A0AAV5GXE4_9BASI</name>
<comment type="caution">
    <text evidence="2">The sequence shown here is derived from an EMBL/GenBank/DDBJ whole genome shotgun (WGS) entry which is preliminary data.</text>
</comment>
<proteinExistence type="predicted"/>
<evidence type="ECO:0000256" key="1">
    <source>
        <dbReference type="SAM" id="MobiDB-lite"/>
    </source>
</evidence>
<feature type="compositionally biased region" description="Basic and acidic residues" evidence="1">
    <location>
        <begin position="164"/>
        <end position="186"/>
    </location>
</feature>
<dbReference type="AlphaFoldDB" id="A0AAV5GXE4"/>
<reference evidence="2 3" key="1">
    <citation type="submission" date="2021-12" db="EMBL/GenBank/DDBJ databases">
        <title>High titer production of polyol ester of fatty acids by Rhodotorula paludigena BS15 towards product separation-free biomass refinery.</title>
        <authorList>
            <person name="Mano J."/>
            <person name="Ono H."/>
            <person name="Tanaka T."/>
            <person name="Naito K."/>
            <person name="Sushida H."/>
            <person name="Ike M."/>
            <person name="Tokuyasu K."/>
            <person name="Kitaoka M."/>
        </authorList>
    </citation>
    <scope>NUCLEOTIDE SEQUENCE [LARGE SCALE GENOMIC DNA]</scope>
    <source>
        <strain evidence="2 3">BS15</strain>
    </source>
</reference>
<evidence type="ECO:0000313" key="3">
    <source>
        <dbReference type="Proteomes" id="UP001342314"/>
    </source>
</evidence>
<dbReference type="PANTHER" id="PTHR28266">
    <property type="entry name" value="54S RIBOSOMAL PROTEIN L20, MITOCHONDRIAL"/>
    <property type="match status" value="1"/>
</dbReference>
<sequence>MKRAFAPTSAVCKQLARAPAGRLARTRDPLLSSALAHHFSLDDGSHFVARPPPSVLPPTVPVPVPATSASPALAAALANSPFASAVAPSPLGAHLAPAQGSTAHLLPPLRAPPVAARATLSPADVAELQQLRRSRPTYWTRSRLAAKFGVTPQVVGTLGWGEGPEARRAERERRDQVERRADKREAQYGWKKQIAREERQRRRSMW</sequence>
<accession>A0AAV5GXE4</accession>
<dbReference type="PANTHER" id="PTHR28266:SF1">
    <property type="entry name" value="LARGE RIBOSOMAL SUBUNIT PROTEIN ML58"/>
    <property type="match status" value="1"/>
</dbReference>
<dbReference type="InterPro" id="IPR024388">
    <property type="entry name" value="Ribosomal_mL58"/>
</dbReference>
<evidence type="ECO:0000313" key="2">
    <source>
        <dbReference type="EMBL" id="GJN93203.1"/>
    </source>
</evidence>